<dbReference type="Gene3D" id="3.30.70.100">
    <property type="match status" value="1"/>
</dbReference>
<feature type="domain" description="Mechanosensitive ion channel transmembrane helices 2/3" evidence="10">
    <location>
        <begin position="76"/>
        <end position="114"/>
    </location>
</feature>
<evidence type="ECO:0000256" key="5">
    <source>
        <dbReference type="ARBA" id="ARBA00022989"/>
    </source>
</evidence>
<name>A0A4R5CBW2_9FLAO</name>
<dbReference type="SUPFAM" id="SSF50182">
    <property type="entry name" value="Sm-like ribonucleoproteins"/>
    <property type="match status" value="1"/>
</dbReference>
<dbReference type="SUPFAM" id="SSF82861">
    <property type="entry name" value="Mechanosensitive channel protein MscS (YggB), transmembrane region"/>
    <property type="match status" value="1"/>
</dbReference>
<dbReference type="InterPro" id="IPR010920">
    <property type="entry name" value="LSM_dom_sf"/>
</dbReference>
<keyword evidence="12" id="KW-1185">Reference proteome</keyword>
<dbReference type="Proteomes" id="UP000295479">
    <property type="component" value="Unassembled WGS sequence"/>
</dbReference>
<keyword evidence="3" id="KW-1003">Cell membrane</keyword>
<feature type="domain" description="Mechanosensitive ion channel MscS" evidence="8">
    <location>
        <begin position="116"/>
        <end position="180"/>
    </location>
</feature>
<dbReference type="Gene3D" id="1.10.287.1260">
    <property type="match status" value="1"/>
</dbReference>
<evidence type="ECO:0000259" key="8">
    <source>
        <dbReference type="Pfam" id="PF00924"/>
    </source>
</evidence>
<evidence type="ECO:0000313" key="12">
    <source>
        <dbReference type="Proteomes" id="UP000295479"/>
    </source>
</evidence>
<evidence type="ECO:0000259" key="9">
    <source>
        <dbReference type="Pfam" id="PF21082"/>
    </source>
</evidence>
<feature type="domain" description="Mechanosensitive ion channel MscS C-terminal" evidence="9">
    <location>
        <begin position="185"/>
        <end position="273"/>
    </location>
</feature>
<proteinExistence type="inferred from homology"/>
<comment type="similarity">
    <text evidence="2">Belongs to the MscS (TC 1.A.23) family.</text>
</comment>
<accession>A0A4R5CBW2</accession>
<reference evidence="11 12" key="1">
    <citation type="submission" date="2019-03" db="EMBL/GenBank/DDBJ databases">
        <title>Flavobacterium AR-3-4 sp. nov. isolated from arctic soil.</title>
        <authorList>
            <person name="Chaudhary D.K."/>
        </authorList>
    </citation>
    <scope>NUCLEOTIDE SEQUENCE [LARGE SCALE GENOMIC DNA]</scope>
    <source>
        <strain evidence="11 12">AR-3-4</strain>
    </source>
</reference>
<evidence type="ECO:0000256" key="3">
    <source>
        <dbReference type="ARBA" id="ARBA00022475"/>
    </source>
</evidence>
<gene>
    <name evidence="11" type="ORF">E0F76_09090</name>
</gene>
<dbReference type="InterPro" id="IPR045276">
    <property type="entry name" value="YbiO_bact"/>
</dbReference>
<evidence type="ECO:0000313" key="11">
    <source>
        <dbReference type="EMBL" id="TDD97451.1"/>
    </source>
</evidence>
<keyword evidence="4 7" id="KW-0812">Transmembrane</keyword>
<feature type="transmembrane region" description="Helical" evidence="7">
    <location>
        <begin position="15"/>
        <end position="33"/>
    </location>
</feature>
<dbReference type="InterPro" id="IPR023408">
    <property type="entry name" value="MscS_beta-dom_sf"/>
</dbReference>
<comment type="subcellular location">
    <subcellularLocation>
        <location evidence="1">Cell membrane</location>
        <topology evidence="1">Multi-pass membrane protein</topology>
    </subcellularLocation>
</comment>
<dbReference type="Pfam" id="PF21088">
    <property type="entry name" value="MS_channel_1st"/>
    <property type="match status" value="1"/>
</dbReference>
<keyword evidence="5 7" id="KW-1133">Transmembrane helix</keyword>
<dbReference type="Gene3D" id="2.30.30.60">
    <property type="match status" value="1"/>
</dbReference>
<dbReference type="RefSeq" id="WP_132004530.1">
    <property type="nucleotide sequence ID" value="NZ_SMFK01000004.1"/>
</dbReference>
<dbReference type="InterPro" id="IPR049278">
    <property type="entry name" value="MS_channel_C"/>
</dbReference>
<dbReference type="InterPro" id="IPR011014">
    <property type="entry name" value="MscS_channel_TM-2"/>
</dbReference>
<evidence type="ECO:0000256" key="1">
    <source>
        <dbReference type="ARBA" id="ARBA00004651"/>
    </source>
</evidence>
<dbReference type="GO" id="GO:0005886">
    <property type="term" value="C:plasma membrane"/>
    <property type="evidence" value="ECO:0007669"/>
    <property type="project" value="UniProtKB-SubCell"/>
</dbReference>
<dbReference type="GO" id="GO:0008381">
    <property type="term" value="F:mechanosensitive monoatomic ion channel activity"/>
    <property type="evidence" value="ECO:0007669"/>
    <property type="project" value="InterPro"/>
</dbReference>
<dbReference type="EMBL" id="SMFK01000004">
    <property type="protein sequence ID" value="TDD97451.1"/>
    <property type="molecule type" value="Genomic_DNA"/>
</dbReference>
<dbReference type="PANTHER" id="PTHR30460:SF0">
    <property type="entry name" value="MODERATE CONDUCTANCE MECHANOSENSITIVE CHANNEL YBIO"/>
    <property type="match status" value="1"/>
</dbReference>
<evidence type="ECO:0000259" key="10">
    <source>
        <dbReference type="Pfam" id="PF21088"/>
    </source>
</evidence>
<evidence type="ECO:0000256" key="2">
    <source>
        <dbReference type="ARBA" id="ARBA00008017"/>
    </source>
</evidence>
<dbReference type="Pfam" id="PF21082">
    <property type="entry name" value="MS_channel_3rd"/>
    <property type="match status" value="1"/>
</dbReference>
<evidence type="ECO:0000256" key="7">
    <source>
        <dbReference type="SAM" id="Phobius"/>
    </source>
</evidence>
<dbReference type="InterPro" id="IPR011066">
    <property type="entry name" value="MscS_channel_C_sf"/>
</dbReference>
<dbReference type="PANTHER" id="PTHR30460">
    <property type="entry name" value="MODERATE CONDUCTANCE MECHANOSENSITIVE CHANNEL YBIO"/>
    <property type="match status" value="1"/>
</dbReference>
<dbReference type="AlphaFoldDB" id="A0A4R5CBW2"/>
<evidence type="ECO:0000256" key="4">
    <source>
        <dbReference type="ARBA" id="ARBA00022692"/>
    </source>
</evidence>
<organism evidence="11 12">
    <name type="scientific">Flavobacterium cellulosilyticum</name>
    <dbReference type="NCBI Taxonomy" id="2541731"/>
    <lineage>
        <taxon>Bacteria</taxon>
        <taxon>Pseudomonadati</taxon>
        <taxon>Bacteroidota</taxon>
        <taxon>Flavobacteriia</taxon>
        <taxon>Flavobacteriales</taxon>
        <taxon>Flavobacteriaceae</taxon>
        <taxon>Flavobacterium</taxon>
    </lineage>
</organism>
<protein>
    <submittedName>
        <fullName evidence="11">Mechanosensitive ion channel family protein</fullName>
    </submittedName>
</protein>
<dbReference type="InterPro" id="IPR006685">
    <property type="entry name" value="MscS_channel_2nd"/>
</dbReference>
<dbReference type="Pfam" id="PF00924">
    <property type="entry name" value="MS_channel_2nd"/>
    <property type="match status" value="1"/>
</dbReference>
<dbReference type="FunFam" id="2.30.30.60:FF:000001">
    <property type="entry name" value="MscS Mechanosensitive ion channel"/>
    <property type="match status" value="1"/>
</dbReference>
<dbReference type="OrthoDB" id="9809206at2"/>
<keyword evidence="6 7" id="KW-0472">Membrane</keyword>
<feature type="transmembrane region" description="Helical" evidence="7">
    <location>
        <begin position="95"/>
        <end position="117"/>
    </location>
</feature>
<sequence>MQKQLSFWTTTLEPWILTHGLRIILIIIGFYLINKVIHKFIEKTVRLLVLPDLNSNDESEKKRENTLISIFSATFFIALLSISSLMVLQEIGMEIGPLLAGAGIIGLAFGFGGQYLIRDIITGLFIIIENQYRIGDVVKFDSLGGTVERITLRMTTLRDLDGVVHHIPHGEVKQVSNWSKQFARINLNIGVAYNTNLDHAIAIINTTGNQMFEDPFWKLALITPPQFLRVNDLGDSAISLKVLGETIPNRQWEVTGEFRKRIKEAFDKEGIEIPFPQVVMHHKSTKPD</sequence>
<feature type="transmembrane region" description="Helical" evidence="7">
    <location>
        <begin position="67"/>
        <end position="89"/>
    </location>
</feature>
<dbReference type="SUPFAM" id="SSF82689">
    <property type="entry name" value="Mechanosensitive channel protein MscS (YggB), C-terminal domain"/>
    <property type="match status" value="1"/>
</dbReference>
<dbReference type="InterPro" id="IPR049142">
    <property type="entry name" value="MS_channel_1st"/>
</dbReference>
<evidence type="ECO:0000256" key="6">
    <source>
        <dbReference type="ARBA" id="ARBA00023136"/>
    </source>
</evidence>
<comment type="caution">
    <text evidence="11">The sequence shown here is derived from an EMBL/GenBank/DDBJ whole genome shotgun (WGS) entry which is preliminary data.</text>
</comment>